<reference evidence="2" key="3">
    <citation type="submission" date="2025-09" db="UniProtKB">
        <authorList>
            <consortium name="Ensembl"/>
        </authorList>
    </citation>
    <scope>IDENTIFICATION</scope>
</reference>
<protein>
    <submittedName>
        <fullName evidence="2">Uncharacterized protein</fullName>
    </submittedName>
</protein>
<evidence type="ECO:0000313" key="3">
    <source>
        <dbReference type="Proteomes" id="UP000265140"/>
    </source>
</evidence>
<organism evidence="2 3">
    <name type="scientific">Esox lucius</name>
    <name type="common">Northern pike</name>
    <dbReference type="NCBI Taxonomy" id="8010"/>
    <lineage>
        <taxon>Eukaryota</taxon>
        <taxon>Metazoa</taxon>
        <taxon>Chordata</taxon>
        <taxon>Craniata</taxon>
        <taxon>Vertebrata</taxon>
        <taxon>Euteleostomi</taxon>
        <taxon>Actinopterygii</taxon>
        <taxon>Neopterygii</taxon>
        <taxon>Teleostei</taxon>
        <taxon>Protacanthopterygii</taxon>
        <taxon>Esociformes</taxon>
        <taxon>Esocidae</taxon>
        <taxon>Esox</taxon>
    </lineage>
</organism>
<dbReference type="Gene3D" id="3.30.420.10">
    <property type="entry name" value="Ribonuclease H-like superfamily/Ribonuclease H"/>
    <property type="match status" value="1"/>
</dbReference>
<feature type="region of interest" description="Disordered" evidence="1">
    <location>
        <begin position="1"/>
        <end position="34"/>
    </location>
</feature>
<dbReference type="AlphaFoldDB" id="A0AAY5KIH0"/>
<reference evidence="2" key="2">
    <citation type="submission" date="2025-08" db="UniProtKB">
        <authorList>
            <consortium name="Ensembl"/>
        </authorList>
    </citation>
    <scope>IDENTIFICATION</scope>
</reference>
<sequence>MGRICATSDNDPKHTGKRRVTEGPVQSPDLNQNQTTLLKCSKSTLHAKKKTLYMKLLKQHCKEEWAKIPPSRYDRLTDSYKKRLH</sequence>
<evidence type="ECO:0000313" key="2">
    <source>
        <dbReference type="Ensembl" id="ENSELUP00000088060.1"/>
    </source>
</evidence>
<name>A0AAY5KIH0_ESOLU</name>
<proteinExistence type="predicted"/>
<dbReference type="GO" id="GO:0003676">
    <property type="term" value="F:nucleic acid binding"/>
    <property type="evidence" value="ECO:0007669"/>
    <property type="project" value="InterPro"/>
</dbReference>
<keyword evidence="3" id="KW-1185">Reference proteome</keyword>
<reference evidence="2 3" key="1">
    <citation type="submission" date="2020-02" db="EMBL/GenBank/DDBJ databases">
        <title>Esox lucius (northern pike) genome, fEsoLuc1, primary haplotype.</title>
        <authorList>
            <person name="Myers G."/>
            <person name="Karagic N."/>
            <person name="Meyer A."/>
            <person name="Pippel M."/>
            <person name="Reichard M."/>
            <person name="Winkler S."/>
            <person name="Tracey A."/>
            <person name="Sims Y."/>
            <person name="Howe K."/>
            <person name="Rhie A."/>
            <person name="Formenti G."/>
            <person name="Durbin R."/>
            <person name="Fedrigo O."/>
            <person name="Jarvis E.D."/>
        </authorList>
    </citation>
    <scope>NUCLEOTIDE SEQUENCE [LARGE SCALE GENOMIC DNA]</scope>
</reference>
<accession>A0AAY5KIH0</accession>
<dbReference type="Proteomes" id="UP000265140">
    <property type="component" value="Chromosome 5"/>
</dbReference>
<dbReference type="Ensembl" id="ENSELUT00000104365.1">
    <property type="protein sequence ID" value="ENSELUP00000088060.1"/>
    <property type="gene ID" value="ENSELUG00000043684.1"/>
</dbReference>
<evidence type="ECO:0000256" key="1">
    <source>
        <dbReference type="SAM" id="MobiDB-lite"/>
    </source>
</evidence>
<dbReference type="InterPro" id="IPR036397">
    <property type="entry name" value="RNaseH_sf"/>
</dbReference>